<evidence type="ECO:0000259" key="3">
    <source>
        <dbReference type="PROSITE" id="PS50042"/>
    </source>
</evidence>
<keyword evidence="6" id="KW-1185">Reference proteome</keyword>
<keyword evidence="2" id="KW-1133">Transmembrane helix</keyword>
<keyword evidence="2" id="KW-0812">Transmembrane</keyword>
<evidence type="ECO:0000313" key="6">
    <source>
        <dbReference type="Proteomes" id="UP000332933"/>
    </source>
</evidence>
<sequence length="839" mass="92437">MSVVPLVVADDGNNKGRAALRLASSTNGSSTKLLGSASPHHHDDDVNDTVVEPIDRDRGASRRHTANRPRLSLLRAALELDKNERTAAAAPPMLAGIGPTASVATRAAFAPSTSPESSPTTIVSSSPATVVRSSPTSIVSVFATATAQAKAGRRLKAKVNEQRRVRKLSVDTTIHKVKKVTRAMTMNRRDNRRGSIDAEQLDQELATLATDFTTKLARDHQAAVFVISIHSHAKVWWDAAVAVVTFYALVLVPMDLVFDLHTPFPHLLVAQAFLELVFVLDIVLVFRTSFFDVDTHDEVFDVHRIRREYLAGYFWIDAMSSLPTSVLGDEFRQSRWAYLRLLVLCRVFRLSTSPTFPEFMAWASRTFTSYVVRLVVVVISYLLLHHYIACSLYALICFEGDPTNNTTTLWEIPFHDDDTIALKYLGVLHKALDVTSGSDVMPSTSPERIFGAVMFTVGIVANACVVGICASVLEQMNHIEDERADRKEAIDTCLRASHAGDDLQKSVMEFYDSAHGHESAHHAGVIFRNMPEKLQMRLMVSLNESFLQKVPLFKAMTPDAVLALMQCVQETVAMTGDLIIRAGEEGRAFYMIKMGTVEVFHDAAGAAPVDGGGAQPRASATPRVTIKHMSAGQSFGEMSLLQDDGVASANVVATSFCVLLVLTRDVFDWIKAENDDVRRFWERARERQLATSDTVVSQATASAALVATSKQVVAQVGVVHHLAKRAMPRRMQAALRRLQLRRAAHRLVLVQRTFGKCDDDESDDVGSSSHKWHAAMGKIKANHVTALAHHMVRVLRGKPMAAVALEAVAQMSQVAAHDMVDATRVTERNMLYRARDFSW</sequence>
<gene>
    <name evidence="5" type="primary">Aste57867_21397</name>
    <name evidence="4" type="ORF">As57867_021328</name>
    <name evidence="5" type="ORF">ASTE57867_21397</name>
</gene>
<dbReference type="EMBL" id="CAADRA010006998">
    <property type="protein sequence ID" value="VFT98068.1"/>
    <property type="molecule type" value="Genomic_DNA"/>
</dbReference>
<dbReference type="PANTHER" id="PTHR10217:SF435">
    <property type="entry name" value="POTASSIUM VOLTAGE-GATED CHANNEL PROTEIN EAG"/>
    <property type="match status" value="1"/>
</dbReference>
<feature type="compositionally biased region" description="Polar residues" evidence="1">
    <location>
        <begin position="23"/>
        <end position="33"/>
    </location>
</feature>
<proteinExistence type="predicted"/>
<dbReference type="OrthoDB" id="421226at2759"/>
<dbReference type="PANTHER" id="PTHR10217">
    <property type="entry name" value="VOLTAGE AND LIGAND GATED POTASSIUM CHANNEL"/>
    <property type="match status" value="1"/>
</dbReference>
<keyword evidence="2" id="KW-0472">Membrane</keyword>
<dbReference type="GO" id="GO:0042391">
    <property type="term" value="P:regulation of membrane potential"/>
    <property type="evidence" value="ECO:0007669"/>
    <property type="project" value="TreeGrafter"/>
</dbReference>
<dbReference type="AlphaFoldDB" id="A0A485LI40"/>
<feature type="region of interest" description="Disordered" evidence="1">
    <location>
        <begin position="23"/>
        <end position="48"/>
    </location>
</feature>
<dbReference type="GO" id="GO:0005249">
    <property type="term" value="F:voltage-gated potassium channel activity"/>
    <property type="evidence" value="ECO:0007669"/>
    <property type="project" value="TreeGrafter"/>
</dbReference>
<dbReference type="GO" id="GO:0005886">
    <property type="term" value="C:plasma membrane"/>
    <property type="evidence" value="ECO:0007669"/>
    <property type="project" value="TreeGrafter"/>
</dbReference>
<reference evidence="4" key="2">
    <citation type="submission" date="2019-06" db="EMBL/GenBank/DDBJ databases">
        <title>Genomics analysis of Aphanomyces spp. identifies a new class of oomycete effector associated with host adaptation.</title>
        <authorList>
            <person name="Gaulin E."/>
        </authorList>
    </citation>
    <scope>NUCLEOTIDE SEQUENCE</scope>
    <source>
        <strain evidence="4">CBS 578.67</strain>
    </source>
</reference>
<feature type="transmembrane region" description="Helical" evidence="2">
    <location>
        <begin position="266"/>
        <end position="286"/>
    </location>
</feature>
<dbReference type="Pfam" id="PF00027">
    <property type="entry name" value="cNMP_binding"/>
    <property type="match status" value="1"/>
</dbReference>
<dbReference type="Gene3D" id="2.60.120.10">
    <property type="entry name" value="Jelly Rolls"/>
    <property type="match status" value="1"/>
</dbReference>
<feature type="domain" description="Cyclic nucleotide-binding" evidence="3">
    <location>
        <begin position="552"/>
        <end position="679"/>
    </location>
</feature>
<evidence type="ECO:0000313" key="4">
    <source>
        <dbReference type="EMBL" id="KAF0686837.1"/>
    </source>
</evidence>
<protein>
    <submittedName>
        <fullName evidence="5">Aste57867_21397 protein</fullName>
    </submittedName>
</protein>
<dbReference type="InterPro" id="IPR000595">
    <property type="entry name" value="cNMP-bd_dom"/>
</dbReference>
<reference evidence="5 6" key="1">
    <citation type="submission" date="2019-03" db="EMBL/GenBank/DDBJ databases">
        <authorList>
            <person name="Gaulin E."/>
            <person name="Dumas B."/>
        </authorList>
    </citation>
    <scope>NUCLEOTIDE SEQUENCE [LARGE SCALE GENOMIC DNA]</scope>
    <source>
        <strain evidence="5">CBS 568.67</strain>
    </source>
</reference>
<feature type="transmembrane region" description="Helical" evidence="2">
    <location>
        <begin position="235"/>
        <end position="254"/>
    </location>
</feature>
<accession>A0A485LI40</accession>
<feature type="region of interest" description="Disordered" evidence="1">
    <location>
        <begin position="108"/>
        <end position="128"/>
    </location>
</feature>
<dbReference type="SMART" id="SM00100">
    <property type="entry name" value="cNMP"/>
    <property type="match status" value="1"/>
</dbReference>
<dbReference type="SUPFAM" id="SSF51206">
    <property type="entry name" value="cAMP-binding domain-like"/>
    <property type="match status" value="1"/>
</dbReference>
<dbReference type="PROSITE" id="PS50042">
    <property type="entry name" value="CNMP_BINDING_3"/>
    <property type="match status" value="1"/>
</dbReference>
<name>A0A485LI40_9STRA</name>
<dbReference type="SUPFAM" id="SSF81324">
    <property type="entry name" value="Voltage-gated potassium channels"/>
    <property type="match status" value="1"/>
</dbReference>
<dbReference type="CDD" id="cd00038">
    <property type="entry name" value="CAP_ED"/>
    <property type="match status" value="1"/>
</dbReference>
<evidence type="ECO:0000256" key="2">
    <source>
        <dbReference type="SAM" id="Phobius"/>
    </source>
</evidence>
<evidence type="ECO:0000313" key="5">
    <source>
        <dbReference type="EMBL" id="VFT98068.1"/>
    </source>
</evidence>
<dbReference type="InterPro" id="IPR018490">
    <property type="entry name" value="cNMP-bd_dom_sf"/>
</dbReference>
<dbReference type="InterPro" id="IPR050818">
    <property type="entry name" value="KCNH_animal-type"/>
</dbReference>
<evidence type="ECO:0000256" key="1">
    <source>
        <dbReference type="SAM" id="MobiDB-lite"/>
    </source>
</evidence>
<feature type="transmembrane region" description="Helical" evidence="2">
    <location>
        <begin position="370"/>
        <end position="396"/>
    </location>
</feature>
<dbReference type="InterPro" id="IPR014710">
    <property type="entry name" value="RmlC-like_jellyroll"/>
</dbReference>
<organism evidence="5 6">
    <name type="scientific">Aphanomyces stellatus</name>
    <dbReference type="NCBI Taxonomy" id="120398"/>
    <lineage>
        <taxon>Eukaryota</taxon>
        <taxon>Sar</taxon>
        <taxon>Stramenopiles</taxon>
        <taxon>Oomycota</taxon>
        <taxon>Saprolegniomycetes</taxon>
        <taxon>Saprolegniales</taxon>
        <taxon>Verrucalvaceae</taxon>
        <taxon>Aphanomyces</taxon>
    </lineage>
</organism>
<dbReference type="PROSITE" id="PS00888">
    <property type="entry name" value="CNMP_BINDING_1"/>
    <property type="match status" value="1"/>
</dbReference>
<feature type="transmembrane region" description="Helical" evidence="2">
    <location>
        <begin position="449"/>
        <end position="473"/>
    </location>
</feature>
<dbReference type="InterPro" id="IPR018488">
    <property type="entry name" value="cNMP-bd_CS"/>
</dbReference>
<dbReference type="EMBL" id="VJMH01006972">
    <property type="protein sequence ID" value="KAF0686837.1"/>
    <property type="molecule type" value="Genomic_DNA"/>
</dbReference>
<dbReference type="Proteomes" id="UP000332933">
    <property type="component" value="Unassembled WGS sequence"/>
</dbReference>
<dbReference type="Gene3D" id="1.10.287.70">
    <property type="match status" value="1"/>
</dbReference>